<evidence type="ECO:0000313" key="2">
    <source>
        <dbReference type="EMBL" id="KGO99096.1"/>
    </source>
</evidence>
<dbReference type="AlphaFoldDB" id="A0A0A0MBS8"/>
<comment type="caution">
    <text evidence="2">The sequence shown here is derived from an EMBL/GenBank/DDBJ whole genome shotgun (WGS) entry which is preliminary data.</text>
</comment>
<evidence type="ECO:0000256" key="1">
    <source>
        <dbReference type="SAM" id="MobiDB-lite"/>
    </source>
</evidence>
<dbReference type="EMBL" id="AVBH01000031">
    <property type="protein sequence ID" value="KGO99096.1"/>
    <property type="molecule type" value="Genomic_DNA"/>
</dbReference>
<evidence type="ECO:0000313" key="3">
    <source>
        <dbReference type="Proteomes" id="UP000030003"/>
    </source>
</evidence>
<protein>
    <submittedName>
        <fullName evidence="2">Uncharacterized protein</fullName>
    </submittedName>
</protein>
<proteinExistence type="predicted"/>
<dbReference type="Proteomes" id="UP000030003">
    <property type="component" value="Unassembled WGS sequence"/>
</dbReference>
<accession>A0A0A0MBS8</accession>
<reference evidence="2 3" key="1">
    <citation type="submission" date="2013-08" db="EMBL/GenBank/DDBJ databases">
        <title>Genomic analysis of Lysobacter defluvii.</title>
        <authorList>
            <person name="Wang Q."/>
            <person name="Wang G."/>
        </authorList>
    </citation>
    <scope>NUCLEOTIDE SEQUENCE [LARGE SCALE GENOMIC DNA]</scope>
    <source>
        <strain evidence="2 3">IMMIB APB-9</strain>
    </source>
</reference>
<gene>
    <name evidence="2" type="ORF">N791_11805</name>
</gene>
<sequence length="175" mass="18340">MASCSPGPCSQSGAPSVVAVTRSRNKGTGTVSRRVSRRPSRARTQSEISCTMPLRRSDWRSRISSSSPCLSGDRPPFRNSQVAVCMGESGPRRSCASRSSKALEGSVRCRSTIGGPPALRPGGAVPASCCIPQHAQGTVHRRGHALSAPPGLKDCLHEVRHPTAAGPGPRSRAVH</sequence>
<name>A0A0A0MBS8_9GAMM</name>
<keyword evidence="3" id="KW-1185">Reference proteome</keyword>
<organism evidence="2 3">
    <name type="scientific">Lysobacter defluvii IMMIB APB-9 = DSM 18482</name>
    <dbReference type="NCBI Taxonomy" id="1385515"/>
    <lineage>
        <taxon>Bacteria</taxon>
        <taxon>Pseudomonadati</taxon>
        <taxon>Pseudomonadota</taxon>
        <taxon>Gammaproteobacteria</taxon>
        <taxon>Lysobacterales</taxon>
        <taxon>Lysobacteraceae</taxon>
        <taxon>Novilysobacter</taxon>
    </lineage>
</organism>
<feature type="region of interest" description="Disordered" evidence="1">
    <location>
        <begin position="1"/>
        <end position="77"/>
    </location>
</feature>